<dbReference type="InterPro" id="IPR038081">
    <property type="entry name" value="CalX-like_sf"/>
</dbReference>
<evidence type="ECO:0000256" key="13">
    <source>
        <dbReference type="ARBA" id="ARBA00023065"/>
    </source>
</evidence>
<dbReference type="GO" id="GO:0005432">
    <property type="term" value="F:calcium:sodium antiporter activity"/>
    <property type="evidence" value="ECO:0007669"/>
    <property type="project" value="InterPro"/>
</dbReference>
<dbReference type="InterPro" id="IPR004837">
    <property type="entry name" value="NaCa_Exmemb"/>
</dbReference>
<sequence length="498" mass="52606">VVWLLALVYCFLGVAIVSDVFMAAIERITSDEKTVTRDVMVNGRTVKRTFHVRVWNATIANLTLMALGSSAPEILLSIIEIVGNDFYSGDLGPSTIVGSAAFNLMIILAVCVAAIPDGESRRINDFEVFQVTAVFSVFAYLWLLFILVVNTPDYCDVWEAPRALVVVRTQGCVGAVACKYATRDGSACAGGDYVAASGALEFADGEVAKRLDVEIVDDAEVEAHSETFFVDLTDATGGATFDATWDGGEDRAVATVVIIDDTDRRGLAGLLIPLINRDKLNLALNDYKSQFRDAVALEGDAPTPGDYAMHVLALPWKVCFACIPPPSYGGGWVCFFVALVYIGGLTLVIGEVATLLGSALGIADSVTAITFVALGTSLPDTFASKTAATADPYADAAVGNVTGSNSVNVFLGLGLPWARKDGAWDHVGFLVPAGSLGVSVTTFSACACATLVVLVLRRKLLGAELGGPRAAKHATAALFVCLWLVYIVVSTSKAYGWI</sequence>
<dbReference type="KEGG" id="aaf:AURANDRAFT_1424"/>
<feature type="non-terminal residue" evidence="20">
    <location>
        <position position="1"/>
    </location>
</feature>
<keyword evidence="5 18" id="KW-0812">Transmembrane</keyword>
<evidence type="ECO:0000256" key="3">
    <source>
        <dbReference type="ARBA" id="ARBA00022448"/>
    </source>
</evidence>
<comment type="subcellular location">
    <subcellularLocation>
        <location evidence="1">Cell membrane</location>
        <topology evidence="1">Multi-pass membrane protein</topology>
    </subcellularLocation>
</comment>
<dbReference type="Pfam" id="PF01699">
    <property type="entry name" value="Na_Ca_ex"/>
    <property type="match status" value="2"/>
</dbReference>
<dbReference type="InterPro" id="IPR003644">
    <property type="entry name" value="Calx_beta"/>
</dbReference>
<dbReference type="Proteomes" id="UP000002729">
    <property type="component" value="Unassembled WGS sequence"/>
</dbReference>
<dbReference type="AlphaFoldDB" id="F0Y9G4"/>
<keyword evidence="12" id="KW-0915">Sodium</keyword>
<dbReference type="OMA" id="CMVGLKD"/>
<keyword evidence="3" id="KW-0813">Transport</keyword>
<keyword evidence="15" id="KW-0325">Glycoprotein</keyword>
<feature type="transmembrane region" description="Helical" evidence="18">
    <location>
        <begin position="355"/>
        <end position="374"/>
    </location>
</feature>
<evidence type="ECO:0000256" key="14">
    <source>
        <dbReference type="ARBA" id="ARBA00023136"/>
    </source>
</evidence>
<dbReference type="Gene3D" id="1.20.1420.30">
    <property type="entry name" value="NCX, central ion-binding region"/>
    <property type="match status" value="1"/>
</dbReference>
<dbReference type="Gene3D" id="2.60.40.2030">
    <property type="match status" value="1"/>
</dbReference>
<evidence type="ECO:0000256" key="12">
    <source>
        <dbReference type="ARBA" id="ARBA00023053"/>
    </source>
</evidence>
<keyword evidence="9" id="KW-0106">Calcium</keyword>
<dbReference type="Pfam" id="PF03160">
    <property type="entry name" value="Calx-beta"/>
    <property type="match status" value="1"/>
</dbReference>
<gene>
    <name evidence="20" type="ORF">AURANDRAFT_1424</name>
</gene>
<dbReference type="EMBL" id="GL833128">
    <property type="protein sequence ID" value="EGB08231.1"/>
    <property type="molecule type" value="Genomic_DNA"/>
</dbReference>
<evidence type="ECO:0000256" key="2">
    <source>
        <dbReference type="ARBA" id="ARBA00007489"/>
    </source>
</evidence>
<evidence type="ECO:0000259" key="19">
    <source>
        <dbReference type="SMART" id="SM00237"/>
    </source>
</evidence>
<feature type="transmembrane region" description="Helical" evidence="18">
    <location>
        <begin position="54"/>
        <end position="76"/>
    </location>
</feature>
<keyword evidence="4" id="KW-1003">Cell membrane</keyword>
<protein>
    <recommendedName>
        <fullName evidence="19">Calx-beta domain-containing protein</fullName>
    </recommendedName>
</protein>
<feature type="transmembrane region" description="Helical" evidence="18">
    <location>
        <begin position="6"/>
        <end position="25"/>
    </location>
</feature>
<evidence type="ECO:0000256" key="8">
    <source>
        <dbReference type="ARBA" id="ARBA00022737"/>
    </source>
</evidence>
<evidence type="ECO:0000256" key="18">
    <source>
        <dbReference type="SAM" id="Phobius"/>
    </source>
</evidence>
<reference evidence="20 21" key="1">
    <citation type="journal article" date="2011" name="Proc. Natl. Acad. Sci. U.S.A.">
        <title>Niche of harmful alga Aureococcus anophagefferens revealed through ecogenomics.</title>
        <authorList>
            <person name="Gobler C.J."/>
            <person name="Berry D.L."/>
            <person name="Dyhrman S.T."/>
            <person name="Wilhelm S.W."/>
            <person name="Salamov A."/>
            <person name="Lobanov A.V."/>
            <person name="Zhang Y."/>
            <person name="Collier J.L."/>
            <person name="Wurch L.L."/>
            <person name="Kustka A.B."/>
            <person name="Dill B.D."/>
            <person name="Shah M."/>
            <person name="VerBerkmoes N.C."/>
            <person name="Kuo A."/>
            <person name="Terry A."/>
            <person name="Pangilinan J."/>
            <person name="Lindquist E.A."/>
            <person name="Lucas S."/>
            <person name="Paulsen I.T."/>
            <person name="Hattenrath-Lehmann T.K."/>
            <person name="Talmage S.C."/>
            <person name="Walker E.A."/>
            <person name="Koch F."/>
            <person name="Burson A.M."/>
            <person name="Marcoval M.A."/>
            <person name="Tang Y.Z."/>
            <person name="Lecleir G.R."/>
            <person name="Coyne K.J."/>
            <person name="Berg G.M."/>
            <person name="Bertrand E.M."/>
            <person name="Saito M.A."/>
            <person name="Gladyshev V.N."/>
            <person name="Grigoriev I.V."/>
        </authorList>
    </citation>
    <scope>NUCLEOTIDE SEQUENCE [LARGE SCALE GENOMIC DNA]</scope>
    <source>
        <strain evidence="21">CCMP 1984</strain>
    </source>
</reference>
<keyword evidence="8" id="KW-0677">Repeat</keyword>
<evidence type="ECO:0000313" key="21">
    <source>
        <dbReference type="Proteomes" id="UP000002729"/>
    </source>
</evidence>
<evidence type="ECO:0000256" key="16">
    <source>
        <dbReference type="ARBA" id="ARBA00023201"/>
    </source>
</evidence>
<dbReference type="SMART" id="SM00237">
    <property type="entry name" value="Calx_beta"/>
    <property type="match status" value="1"/>
</dbReference>
<dbReference type="GO" id="GO:0046872">
    <property type="term" value="F:metal ion binding"/>
    <property type="evidence" value="ECO:0007669"/>
    <property type="project" value="UniProtKB-KW"/>
</dbReference>
<evidence type="ECO:0000256" key="7">
    <source>
        <dbReference type="ARBA" id="ARBA00022729"/>
    </source>
</evidence>
<keyword evidence="21" id="KW-1185">Reference proteome</keyword>
<dbReference type="eggNOG" id="KOG1306">
    <property type="taxonomic scope" value="Eukaryota"/>
</dbReference>
<evidence type="ECO:0000256" key="5">
    <source>
        <dbReference type="ARBA" id="ARBA00022692"/>
    </source>
</evidence>
<evidence type="ECO:0000256" key="10">
    <source>
        <dbReference type="ARBA" id="ARBA00022860"/>
    </source>
</evidence>
<keyword evidence="7" id="KW-0732">Signal</keyword>
<evidence type="ECO:0000256" key="4">
    <source>
        <dbReference type="ARBA" id="ARBA00022475"/>
    </source>
</evidence>
<keyword evidence="11 18" id="KW-1133">Transmembrane helix</keyword>
<dbReference type="InterPro" id="IPR051171">
    <property type="entry name" value="CaCA"/>
</dbReference>
<evidence type="ECO:0000256" key="17">
    <source>
        <dbReference type="ARBA" id="ARBA00033667"/>
    </source>
</evidence>
<dbReference type="OrthoDB" id="420409at2759"/>
<feature type="transmembrane region" description="Helical" evidence="18">
    <location>
        <begin position="96"/>
        <end position="116"/>
    </location>
</feature>
<dbReference type="GeneID" id="20218373"/>
<feature type="transmembrane region" description="Helical" evidence="18">
    <location>
        <begin position="429"/>
        <end position="456"/>
    </location>
</feature>
<feature type="non-terminal residue" evidence="20">
    <location>
        <position position="498"/>
    </location>
</feature>
<evidence type="ECO:0000256" key="1">
    <source>
        <dbReference type="ARBA" id="ARBA00004651"/>
    </source>
</evidence>
<dbReference type="RefSeq" id="XP_009036851.1">
    <property type="nucleotide sequence ID" value="XM_009038603.1"/>
</dbReference>
<dbReference type="PRINTS" id="PR01259">
    <property type="entry name" value="NACAEXCHNGR"/>
</dbReference>
<dbReference type="PANTHER" id="PTHR11878:SF65">
    <property type="entry name" value="NA_CA-EXCHANGE PROTEIN, ISOFORM G"/>
    <property type="match status" value="1"/>
</dbReference>
<keyword evidence="16" id="KW-0739">Sodium transport</keyword>
<comment type="catalytic activity">
    <reaction evidence="17">
        <text>Ca(2+)(in) + 3 Na(+)(out) = Ca(2+)(out) + 3 Na(+)(in)</text>
        <dbReference type="Rhea" id="RHEA:69955"/>
        <dbReference type="ChEBI" id="CHEBI:29101"/>
        <dbReference type="ChEBI" id="CHEBI:29108"/>
    </reaction>
</comment>
<evidence type="ECO:0000256" key="6">
    <source>
        <dbReference type="ARBA" id="ARBA00022723"/>
    </source>
</evidence>
<evidence type="ECO:0000256" key="15">
    <source>
        <dbReference type="ARBA" id="ARBA00023180"/>
    </source>
</evidence>
<keyword evidence="14 18" id="KW-0472">Membrane</keyword>
<dbReference type="InterPro" id="IPR004836">
    <property type="entry name" value="Na_Ca_Ex"/>
</dbReference>
<evidence type="ECO:0000313" key="20">
    <source>
        <dbReference type="EMBL" id="EGB08231.1"/>
    </source>
</evidence>
<dbReference type="GO" id="GO:0007154">
    <property type="term" value="P:cell communication"/>
    <property type="evidence" value="ECO:0007669"/>
    <property type="project" value="InterPro"/>
</dbReference>
<proteinExistence type="inferred from homology"/>
<evidence type="ECO:0000256" key="9">
    <source>
        <dbReference type="ARBA" id="ARBA00022837"/>
    </source>
</evidence>
<keyword evidence="6" id="KW-0479">Metal-binding</keyword>
<feature type="transmembrane region" description="Helical" evidence="18">
    <location>
        <begin position="476"/>
        <end position="495"/>
    </location>
</feature>
<organism evidence="21">
    <name type="scientific">Aureococcus anophagefferens</name>
    <name type="common">Harmful bloom alga</name>
    <dbReference type="NCBI Taxonomy" id="44056"/>
    <lineage>
        <taxon>Eukaryota</taxon>
        <taxon>Sar</taxon>
        <taxon>Stramenopiles</taxon>
        <taxon>Ochrophyta</taxon>
        <taxon>Pelagophyceae</taxon>
        <taxon>Pelagomonadales</taxon>
        <taxon>Pelagomonadaceae</taxon>
        <taxon>Aureococcus</taxon>
    </lineage>
</organism>
<feature type="transmembrane region" description="Helical" evidence="18">
    <location>
        <begin position="329"/>
        <end position="348"/>
    </location>
</feature>
<dbReference type="PANTHER" id="PTHR11878">
    <property type="entry name" value="SODIUM/CALCIUM EXCHANGER"/>
    <property type="match status" value="1"/>
</dbReference>
<name>F0Y9G4_AURAN</name>
<dbReference type="GO" id="GO:0098703">
    <property type="term" value="P:calcium ion import across plasma membrane"/>
    <property type="evidence" value="ECO:0007669"/>
    <property type="project" value="TreeGrafter"/>
</dbReference>
<dbReference type="SUPFAM" id="SSF141072">
    <property type="entry name" value="CalX-like"/>
    <property type="match status" value="1"/>
</dbReference>
<keyword evidence="10" id="KW-0112">Calmodulin-binding</keyword>
<accession>F0Y9G4</accession>
<dbReference type="GO" id="GO:0005516">
    <property type="term" value="F:calmodulin binding"/>
    <property type="evidence" value="ECO:0007669"/>
    <property type="project" value="UniProtKB-KW"/>
</dbReference>
<dbReference type="InterPro" id="IPR044880">
    <property type="entry name" value="NCX_ion-bd_dom_sf"/>
</dbReference>
<keyword evidence="13" id="KW-0406">Ion transport</keyword>
<evidence type="ECO:0000256" key="11">
    <source>
        <dbReference type="ARBA" id="ARBA00022989"/>
    </source>
</evidence>
<comment type="similarity">
    <text evidence="2">Belongs to the Ca(2+):cation antiporter (CaCA) (TC 2.A.19) family. SLC8 subfamily.</text>
</comment>
<dbReference type="GO" id="GO:0005886">
    <property type="term" value="C:plasma membrane"/>
    <property type="evidence" value="ECO:0007669"/>
    <property type="project" value="UniProtKB-SubCell"/>
</dbReference>
<dbReference type="InParanoid" id="F0Y9G4"/>
<feature type="domain" description="Calx-beta" evidence="19">
    <location>
        <begin position="146"/>
        <end position="233"/>
    </location>
</feature>
<feature type="transmembrane region" description="Helical" evidence="18">
    <location>
        <begin position="128"/>
        <end position="149"/>
    </location>
</feature>